<feature type="domain" description="CMP/dCMP-type deaminase" evidence="9">
    <location>
        <begin position="13"/>
        <end position="124"/>
    </location>
</feature>
<keyword evidence="3 8" id="KW-0819">tRNA processing</keyword>
<evidence type="ECO:0000256" key="8">
    <source>
        <dbReference type="HAMAP-Rule" id="MF_00972"/>
    </source>
</evidence>
<dbReference type="InterPro" id="IPR016193">
    <property type="entry name" value="Cytidine_deaminase-like"/>
</dbReference>
<keyword evidence="11" id="KW-1185">Reference proteome</keyword>
<gene>
    <name evidence="8" type="primary">tadA</name>
    <name evidence="10" type="ORF">JG29_04040</name>
</gene>
<comment type="catalytic activity">
    <reaction evidence="7 8">
        <text>adenosine(34) in tRNA + H2O + H(+) = inosine(34) in tRNA + NH4(+)</text>
        <dbReference type="Rhea" id="RHEA:43168"/>
        <dbReference type="Rhea" id="RHEA-COMP:10373"/>
        <dbReference type="Rhea" id="RHEA-COMP:10374"/>
        <dbReference type="ChEBI" id="CHEBI:15377"/>
        <dbReference type="ChEBI" id="CHEBI:15378"/>
        <dbReference type="ChEBI" id="CHEBI:28938"/>
        <dbReference type="ChEBI" id="CHEBI:74411"/>
        <dbReference type="ChEBI" id="CHEBI:82852"/>
        <dbReference type="EC" id="3.5.4.33"/>
    </reaction>
</comment>
<sequence>MSKLTINDLYTEVELQNYMQQALLTAQEALKYNEVPIGALIVDDETHEVIAQGFNQREIRQQATAHAEIIAIESACQKLNSWRLEHHSLFVTLEPCAMCAGAIINSRIAHVVFGARDPKAGSVESLTQLFNVRYNHHPDFQGGVLEAECGALLTNFFRKIRQRKS</sequence>
<evidence type="ECO:0000313" key="10">
    <source>
        <dbReference type="EMBL" id="KJY51353.1"/>
    </source>
</evidence>
<evidence type="ECO:0000256" key="5">
    <source>
        <dbReference type="ARBA" id="ARBA00022801"/>
    </source>
</evidence>
<dbReference type="PROSITE" id="PS51747">
    <property type="entry name" value="CYT_DCMP_DEAMINASES_2"/>
    <property type="match status" value="1"/>
</dbReference>
<dbReference type="PROSITE" id="PS00903">
    <property type="entry name" value="CYT_DCMP_DEAMINASES_1"/>
    <property type="match status" value="1"/>
</dbReference>
<dbReference type="InterPro" id="IPR016192">
    <property type="entry name" value="APOBEC/CMP_deaminase_Zn-bd"/>
</dbReference>
<dbReference type="EMBL" id="JXBZ01000002">
    <property type="protein sequence ID" value="KJY51353.1"/>
    <property type="molecule type" value="Genomic_DNA"/>
</dbReference>
<name>A0A0F4KZC4_9LACO</name>
<dbReference type="PANTHER" id="PTHR11079">
    <property type="entry name" value="CYTOSINE DEAMINASE FAMILY MEMBER"/>
    <property type="match status" value="1"/>
</dbReference>
<comment type="caution">
    <text evidence="10">The sequence shown here is derived from an EMBL/GenBank/DDBJ whole genome shotgun (WGS) entry which is preliminary data.</text>
</comment>
<dbReference type="STRING" id="1218508.JG29_04040"/>
<accession>A0A0F4KZC4</accession>
<dbReference type="InterPro" id="IPR002125">
    <property type="entry name" value="CMP_dCMP_dom"/>
</dbReference>
<proteinExistence type="inferred from homology"/>
<dbReference type="Proteomes" id="UP000033695">
    <property type="component" value="Unassembled WGS sequence"/>
</dbReference>
<keyword evidence="4 8" id="KW-0479">Metal-binding</keyword>
<feature type="binding site" evidence="8">
    <location>
        <position position="99"/>
    </location>
    <ligand>
        <name>Zn(2+)</name>
        <dbReference type="ChEBI" id="CHEBI:29105"/>
        <note>catalytic</note>
    </ligand>
</feature>
<dbReference type="GO" id="GO:0008270">
    <property type="term" value="F:zinc ion binding"/>
    <property type="evidence" value="ECO:0007669"/>
    <property type="project" value="UniProtKB-UniRule"/>
</dbReference>
<dbReference type="CDD" id="cd01285">
    <property type="entry name" value="nucleoside_deaminase"/>
    <property type="match status" value="1"/>
</dbReference>
<dbReference type="PATRIC" id="fig|1218508.4.peg.412"/>
<feature type="binding site" evidence="8">
    <location>
        <position position="66"/>
    </location>
    <ligand>
        <name>Zn(2+)</name>
        <dbReference type="ChEBI" id="CHEBI:29105"/>
        <note>catalytic</note>
    </ligand>
</feature>
<keyword evidence="6 8" id="KW-0862">Zinc</keyword>
<dbReference type="AlphaFoldDB" id="A0A0F4KZC4"/>
<evidence type="ECO:0000256" key="7">
    <source>
        <dbReference type="ARBA" id="ARBA00048045"/>
    </source>
</evidence>
<evidence type="ECO:0000256" key="3">
    <source>
        <dbReference type="ARBA" id="ARBA00022694"/>
    </source>
</evidence>
<dbReference type="InterPro" id="IPR058535">
    <property type="entry name" value="MafB19-deam"/>
</dbReference>
<dbReference type="GO" id="GO:0052717">
    <property type="term" value="F:tRNA-specific adenosine-34 deaminase activity"/>
    <property type="evidence" value="ECO:0007669"/>
    <property type="project" value="UniProtKB-UniRule"/>
</dbReference>
<evidence type="ECO:0000256" key="1">
    <source>
        <dbReference type="ARBA" id="ARBA00010669"/>
    </source>
</evidence>
<dbReference type="FunFam" id="3.40.140.10:FF:000005">
    <property type="entry name" value="tRNA-specific adenosine deaminase"/>
    <property type="match status" value="1"/>
</dbReference>
<feature type="binding site" evidence="8">
    <location>
        <position position="96"/>
    </location>
    <ligand>
        <name>Zn(2+)</name>
        <dbReference type="ChEBI" id="CHEBI:29105"/>
        <note>catalytic</note>
    </ligand>
</feature>
<comment type="similarity">
    <text evidence="1">Belongs to the cytidine and deoxycytidylate deaminase family. ADAT2 subfamily.</text>
</comment>
<comment type="function">
    <text evidence="8">Catalyzes the deamination of adenosine to inosine at the wobble position 34 of tRNA(Arg2).</text>
</comment>
<evidence type="ECO:0000313" key="11">
    <source>
        <dbReference type="Proteomes" id="UP000033695"/>
    </source>
</evidence>
<evidence type="ECO:0000256" key="2">
    <source>
        <dbReference type="ARBA" id="ARBA00011738"/>
    </source>
</evidence>
<feature type="active site" description="Proton donor" evidence="8">
    <location>
        <position position="68"/>
    </location>
</feature>
<dbReference type="HOGENOM" id="CLU_025810_3_2_9"/>
<comment type="cofactor">
    <cofactor evidence="8">
        <name>Zn(2+)</name>
        <dbReference type="ChEBI" id="CHEBI:29105"/>
    </cofactor>
    <text evidence="8">Binds 1 zinc ion per subunit.</text>
</comment>
<protein>
    <recommendedName>
        <fullName evidence="8">tRNA-specific adenosine deaminase</fullName>
        <ecNumber evidence="8">3.5.4.33</ecNumber>
    </recommendedName>
</protein>
<evidence type="ECO:0000256" key="4">
    <source>
        <dbReference type="ARBA" id="ARBA00022723"/>
    </source>
</evidence>
<dbReference type="PANTHER" id="PTHR11079:SF202">
    <property type="entry name" value="TRNA-SPECIFIC ADENOSINE DEAMINASE"/>
    <property type="match status" value="1"/>
</dbReference>
<comment type="subunit">
    <text evidence="2 8">Homodimer.</text>
</comment>
<evidence type="ECO:0000256" key="6">
    <source>
        <dbReference type="ARBA" id="ARBA00022833"/>
    </source>
</evidence>
<dbReference type="EC" id="3.5.4.33" evidence="8"/>
<dbReference type="HAMAP" id="MF_00972">
    <property type="entry name" value="tRNA_aden_deaminase"/>
    <property type="match status" value="1"/>
</dbReference>
<dbReference type="Pfam" id="PF14437">
    <property type="entry name" value="MafB19-deam"/>
    <property type="match status" value="1"/>
</dbReference>
<dbReference type="SUPFAM" id="SSF53927">
    <property type="entry name" value="Cytidine deaminase-like"/>
    <property type="match status" value="1"/>
</dbReference>
<organism evidence="10 11">
    <name type="scientific">Bombilactobacillus mellis</name>
    <dbReference type="NCBI Taxonomy" id="1218508"/>
    <lineage>
        <taxon>Bacteria</taxon>
        <taxon>Bacillati</taxon>
        <taxon>Bacillota</taxon>
        <taxon>Bacilli</taxon>
        <taxon>Lactobacillales</taxon>
        <taxon>Lactobacillaceae</taxon>
        <taxon>Bombilactobacillus</taxon>
    </lineage>
</organism>
<keyword evidence="5 8" id="KW-0378">Hydrolase</keyword>
<dbReference type="Gene3D" id="3.40.140.10">
    <property type="entry name" value="Cytidine Deaminase, domain 2"/>
    <property type="match status" value="1"/>
</dbReference>
<evidence type="ECO:0000259" key="9">
    <source>
        <dbReference type="PROSITE" id="PS51747"/>
    </source>
</evidence>
<dbReference type="InterPro" id="IPR028883">
    <property type="entry name" value="tRNA_aden_deaminase"/>
</dbReference>
<dbReference type="GO" id="GO:0002100">
    <property type="term" value="P:tRNA wobble adenosine to inosine editing"/>
    <property type="evidence" value="ECO:0007669"/>
    <property type="project" value="UniProtKB-UniRule"/>
</dbReference>
<reference evidence="10 11" key="1">
    <citation type="submission" date="2014-12" db="EMBL/GenBank/DDBJ databases">
        <title>Comparative genomics of the lactic acid bacteria isolated from the honey bee gut.</title>
        <authorList>
            <person name="Ellegaard K.M."/>
            <person name="Tamarit D."/>
            <person name="Javelind E."/>
            <person name="Olofsson T."/>
            <person name="Andersson S.G."/>
            <person name="Vasquez A."/>
        </authorList>
    </citation>
    <scope>NUCLEOTIDE SEQUENCE [LARGE SCALE GENOMIC DNA]</scope>
    <source>
        <strain evidence="10 11">Hon2</strain>
    </source>
</reference>